<dbReference type="EMBL" id="PQIB02000009">
    <property type="protein sequence ID" value="RLM98527.1"/>
    <property type="molecule type" value="Genomic_DNA"/>
</dbReference>
<dbReference type="SUPFAM" id="SSF56672">
    <property type="entry name" value="DNA/RNA polymerases"/>
    <property type="match status" value="1"/>
</dbReference>
<reference evidence="3" key="1">
    <citation type="journal article" date="2019" name="Nat. Commun.">
        <title>The genome of broomcorn millet.</title>
        <authorList>
            <person name="Zou C."/>
            <person name="Miki D."/>
            <person name="Li D."/>
            <person name="Tang Q."/>
            <person name="Xiao L."/>
            <person name="Rajput S."/>
            <person name="Deng P."/>
            <person name="Jia W."/>
            <person name="Huang R."/>
            <person name="Zhang M."/>
            <person name="Sun Y."/>
            <person name="Hu J."/>
            <person name="Fu X."/>
            <person name="Schnable P.S."/>
            <person name="Li F."/>
            <person name="Zhang H."/>
            <person name="Feng B."/>
            <person name="Zhu X."/>
            <person name="Liu R."/>
            <person name="Schnable J.C."/>
            <person name="Zhu J.-K."/>
            <person name="Zhang H."/>
        </authorList>
    </citation>
    <scope>NUCLEOTIDE SEQUENCE [LARGE SCALE GENOMIC DNA]</scope>
</reference>
<organism evidence="2 3">
    <name type="scientific">Panicum miliaceum</name>
    <name type="common">Proso millet</name>
    <name type="synonym">Broomcorn millet</name>
    <dbReference type="NCBI Taxonomy" id="4540"/>
    <lineage>
        <taxon>Eukaryota</taxon>
        <taxon>Viridiplantae</taxon>
        <taxon>Streptophyta</taxon>
        <taxon>Embryophyta</taxon>
        <taxon>Tracheophyta</taxon>
        <taxon>Spermatophyta</taxon>
        <taxon>Magnoliopsida</taxon>
        <taxon>Liliopsida</taxon>
        <taxon>Poales</taxon>
        <taxon>Poaceae</taxon>
        <taxon>PACMAD clade</taxon>
        <taxon>Panicoideae</taxon>
        <taxon>Panicodae</taxon>
        <taxon>Paniceae</taxon>
        <taxon>Panicinae</taxon>
        <taxon>Panicum</taxon>
        <taxon>Panicum sect. Panicum</taxon>
    </lineage>
</organism>
<dbReference type="Pfam" id="PF07727">
    <property type="entry name" value="RVT_2"/>
    <property type="match status" value="1"/>
</dbReference>
<proteinExistence type="predicted"/>
<dbReference type="STRING" id="4540.A0A3L6R7M8"/>
<dbReference type="OrthoDB" id="1919845at2759"/>
<dbReference type="AlphaFoldDB" id="A0A3L6R7M8"/>
<keyword evidence="3" id="KW-1185">Reference proteome</keyword>
<dbReference type="InterPro" id="IPR013103">
    <property type="entry name" value="RVT_2"/>
</dbReference>
<dbReference type="Proteomes" id="UP000275267">
    <property type="component" value="Unassembled WGS sequence"/>
</dbReference>
<sequence>MSYSHISPAYKIFIASLQTVSIPSDWKVAKQDPKWKAAMKEELLALQKKQTWELVSLPSGKRAVGCKWVFTVKQSPKGKVERYKARLVANGYSQTYGIDYDETFAPVPKMSTVRMLISCAANFGWPLHQLDVKNAFLHGDLQEEVYMEIPPGFMNKQTSGKVCKLKKSLYGLKQSPRAWFDRFRRAICGMGYTQCNGDHTIFCKHKESRISILAVYVDDIVITGDDTQEIARLKGNLGKAFEVKDLGQLRYFLGIEIARSTKGIVLSQRKYVLDLLTEIGMLGCRSIASPIDRNHRLCAESGDPVDKEAYQRLVGRLIYLCHTRLDISYAVSVVSRYMHDPRTGHSEAAY</sequence>
<evidence type="ECO:0000313" key="3">
    <source>
        <dbReference type="Proteomes" id="UP000275267"/>
    </source>
</evidence>
<name>A0A3L6R7M8_PANMI</name>
<protein>
    <submittedName>
        <fullName evidence="2">Retrotransposon protein, putative, unclassified</fullName>
    </submittedName>
</protein>
<comment type="caution">
    <text evidence="2">The sequence shown here is derived from an EMBL/GenBank/DDBJ whole genome shotgun (WGS) entry which is preliminary data.</text>
</comment>
<gene>
    <name evidence="2" type="ORF">C2845_PM06G18320</name>
</gene>
<evidence type="ECO:0000313" key="2">
    <source>
        <dbReference type="EMBL" id="RLM98527.1"/>
    </source>
</evidence>
<dbReference type="PANTHER" id="PTHR43383">
    <property type="entry name" value="NODULIN 6"/>
    <property type="match status" value="1"/>
</dbReference>
<feature type="domain" description="Reverse transcriptase Ty1/copia-type" evidence="1">
    <location>
        <begin position="50"/>
        <end position="291"/>
    </location>
</feature>
<dbReference type="PANTHER" id="PTHR43383:SF2">
    <property type="entry name" value="AMIDOHYDROLASE 2 FAMILY PROTEIN"/>
    <property type="match status" value="1"/>
</dbReference>
<evidence type="ECO:0000259" key="1">
    <source>
        <dbReference type="Pfam" id="PF07727"/>
    </source>
</evidence>
<dbReference type="InterPro" id="IPR043502">
    <property type="entry name" value="DNA/RNA_pol_sf"/>
</dbReference>
<accession>A0A3L6R7M8</accession>